<dbReference type="HOGENOM" id="CLU_051989_6_3_4"/>
<dbReference type="InterPro" id="IPR036514">
    <property type="entry name" value="SGNH_hydro_sf"/>
</dbReference>
<dbReference type="Proteomes" id="UP000030302">
    <property type="component" value="Chromosome"/>
</dbReference>
<dbReference type="SUPFAM" id="SSF52266">
    <property type="entry name" value="SGNH hydrolase"/>
    <property type="match status" value="1"/>
</dbReference>
<dbReference type="KEGG" id="care:LT85_1907"/>
<evidence type="ECO:0000259" key="1">
    <source>
        <dbReference type="Pfam" id="PF13472"/>
    </source>
</evidence>
<reference evidence="3" key="1">
    <citation type="journal article" date="2014" name="Soil Biol. Biochem.">
        <title>Structure and function of bacterial communities in ageing soils: Insights from the Mendocino ecological staircase.</title>
        <authorList>
            <person name="Uroz S."/>
            <person name="Tech J.J."/>
            <person name="Sawaya N.A."/>
            <person name="Frey-Klett P."/>
            <person name="Leveau J.H.J."/>
        </authorList>
    </citation>
    <scope>NUCLEOTIDE SEQUENCE [LARGE SCALE GENOMIC DNA]</scope>
    <source>
        <strain evidence="3">Cal35</strain>
    </source>
</reference>
<dbReference type="PANTHER" id="PTHR43784">
    <property type="entry name" value="GDSL-LIKE LIPASE/ACYLHYDROLASE, PUTATIVE (AFU_ORTHOLOGUE AFUA_2G00820)-RELATED"/>
    <property type="match status" value="1"/>
</dbReference>
<keyword evidence="2" id="KW-0378">Hydrolase</keyword>
<organism evidence="2 3">
    <name type="scientific">Collimonas arenae</name>
    <dbReference type="NCBI Taxonomy" id="279058"/>
    <lineage>
        <taxon>Bacteria</taxon>
        <taxon>Pseudomonadati</taxon>
        <taxon>Pseudomonadota</taxon>
        <taxon>Betaproteobacteria</taxon>
        <taxon>Burkholderiales</taxon>
        <taxon>Oxalobacteraceae</taxon>
        <taxon>Collimonas</taxon>
    </lineage>
</organism>
<sequence>MFLFASTAHSAGHYPYYDDRVREFEADKKSYDVVMVGDSITEGGHWSELFPEVRIANRGIGGDSVTGVIDRLPSIRSTGAKYVFLMIGVNDILGGDHTAPQIAADYQNLITALADTGAKVTVQSTLYMSVPNQDAKNKEIEILNQAISRFCRENNINYVDLNSVLSRNQRLRSDVTSDHIHLNDDGYLLWKRKIRPLIDSFNQ</sequence>
<dbReference type="PANTHER" id="PTHR43784:SF2">
    <property type="entry name" value="GDSL-LIKE LIPASE_ACYLHYDROLASE, PUTATIVE (AFU_ORTHOLOGUE AFUA_2G00820)-RELATED"/>
    <property type="match status" value="1"/>
</dbReference>
<dbReference type="EMBL" id="CP009962">
    <property type="protein sequence ID" value="AIY41065.1"/>
    <property type="molecule type" value="Genomic_DNA"/>
</dbReference>
<keyword evidence="3" id="KW-1185">Reference proteome</keyword>
<accession>A0A0A1FBC0</accession>
<dbReference type="AlphaFoldDB" id="A0A0A1FBC0"/>
<feature type="domain" description="SGNH hydrolase-type esterase" evidence="1">
    <location>
        <begin position="36"/>
        <end position="187"/>
    </location>
</feature>
<dbReference type="Pfam" id="PF13472">
    <property type="entry name" value="Lipase_GDSL_2"/>
    <property type="match status" value="1"/>
</dbReference>
<name>A0A0A1FBC0_9BURK</name>
<dbReference type="Gene3D" id="3.40.50.1110">
    <property type="entry name" value="SGNH hydrolase"/>
    <property type="match status" value="1"/>
</dbReference>
<proteinExistence type="predicted"/>
<evidence type="ECO:0000313" key="3">
    <source>
        <dbReference type="Proteomes" id="UP000030302"/>
    </source>
</evidence>
<evidence type="ECO:0000313" key="2">
    <source>
        <dbReference type="EMBL" id="AIY41065.1"/>
    </source>
</evidence>
<dbReference type="InterPro" id="IPR013830">
    <property type="entry name" value="SGNH_hydro"/>
</dbReference>
<dbReference type="GO" id="GO:0016788">
    <property type="term" value="F:hydrolase activity, acting on ester bonds"/>
    <property type="evidence" value="ECO:0007669"/>
    <property type="project" value="UniProtKB-ARBA"/>
</dbReference>
<dbReference type="InterPro" id="IPR053140">
    <property type="entry name" value="GDSL_Rv0518-like"/>
</dbReference>
<dbReference type="STRING" id="279058.LT85_1907"/>
<gene>
    <name evidence="2" type="ORF">LT85_1907</name>
</gene>
<protein>
    <submittedName>
        <fullName evidence="2">Putative platelet-activating factor acetylhydrolase IB gamma subunit</fullName>
    </submittedName>
</protein>